<protein>
    <submittedName>
        <fullName evidence="3">Alpha/beta hydrolase</fullName>
    </submittedName>
</protein>
<evidence type="ECO:0000313" key="3">
    <source>
        <dbReference type="EMBL" id="MET1491833.1"/>
    </source>
</evidence>
<gene>
    <name evidence="3" type="ORF">ABVT11_18485</name>
</gene>
<dbReference type="RefSeq" id="WP_345929989.1">
    <property type="nucleotide sequence ID" value="NZ_JBDIVF010000013.1"/>
</dbReference>
<feature type="chain" id="PRO_5045256644" evidence="1">
    <location>
        <begin position="26"/>
        <end position="328"/>
    </location>
</feature>
<reference evidence="3 4" key="1">
    <citation type="submission" date="2024-07" db="EMBL/GenBank/DDBJ databases">
        <title>Uliginosibacterium paludis KCTC:42655.</title>
        <authorList>
            <person name="Kim M.K."/>
        </authorList>
    </citation>
    <scope>NUCLEOTIDE SEQUENCE [LARGE SCALE GENOMIC DNA]</scope>
    <source>
        <strain evidence="3 4">KCTC 42655</strain>
    </source>
</reference>
<organism evidence="3 4">
    <name type="scientific">Uliginosibacterium paludis</name>
    <dbReference type="NCBI Taxonomy" id="1615952"/>
    <lineage>
        <taxon>Bacteria</taxon>
        <taxon>Pseudomonadati</taxon>
        <taxon>Pseudomonadota</taxon>
        <taxon>Betaproteobacteria</taxon>
        <taxon>Rhodocyclales</taxon>
        <taxon>Zoogloeaceae</taxon>
        <taxon>Uliginosibacterium</taxon>
    </lineage>
</organism>
<dbReference type="Gene3D" id="3.40.50.1820">
    <property type="entry name" value="alpha/beta hydrolase"/>
    <property type="match status" value="1"/>
</dbReference>
<dbReference type="InterPro" id="IPR029058">
    <property type="entry name" value="AB_hydrolase_fold"/>
</dbReference>
<accession>A0ABV2CV93</accession>
<sequence length="328" mass="35140">MTRRTFFALSAFLPAWLALCAPALAAADASSPDENRLLPTPDLVLEIPGLGPCNDNPDRRLQLRRGEPVKLMVHGCRGSAGEFRSLSRVFAFQGQQSACFSYDDRAALDDAAGGLRRALQQLADATPGSALTLIGHSQGALISRRAVSTQALSIPDQAVPAVELVTISGPFAGIAAAAPCGWTWLHVLSLGLTAASCRIGTGAKWTDISAASHFIRAPGALSPGVSRHLKIDTDERDSCRREEGGRCVESDEIFSLAEQRSPTVEADPRTQRLELQAGHVEVVGDRHIEPRKLIALLQREGVLRQAAPSRQAAFSQLISRLYGPARKD</sequence>
<proteinExistence type="predicted"/>
<name>A0ABV2CV93_9RHOO</name>
<dbReference type="SUPFAM" id="SSF53474">
    <property type="entry name" value="alpha/beta-Hydrolases"/>
    <property type="match status" value="1"/>
</dbReference>
<evidence type="ECO:0000313" key="4">
    <source>
        <dbReference type="Proteomes" id="UP001548590"/>
    </source>
</evidence>
<dbReference type="GO" id="GO:0016787">
    <property type="term" value="F:hydrolase activity"/>
    <property type="evidence" value="ECO:0007669"/>
    <property type="project" value="UniProtKB-KW"/>
</dbReference>
<evidence type="ECO:0000256" key="1">
    <source>
        <dbReference type="SAM" id="SignalP"/>
    </source>
</evidence>
<comment type="caution">
    <text evidence="3">The sequence shown here is derived from an EMBL/GenBank/DDBJ whole genome shotgun (WGS) entry which is preliminary data.</text>
</comment>
<feature type="domain" description="DUF1023" evidence="2">
    <location>
        <begin position="103"/>
        <end position="158"/>
    </location>
</feature>
<keyword evidence="3" id="KW-0378">Hydrolase</keyword>
<evidence type="ECO:0000259" key="2">
    <source>
        <dbReference type="Pfam" id="PF06259"/>
    </source>
</evidence>
<dbReference type="Proteomes" id="UP001548590">
    <property type="component" value="Unassembled WGS sequence"/>
</dbReference>
<keyword evidence="1" id="KW-0732">Signal</keyword>
<dbReference type="EMBL" id="JBEWLZ010000016">
    <property type="protein sequence ID" value="MET1491833.1"/>
    <property type="molecule type" value="Genomic_DNA"/>
</dbReference>
<dbReference type="Pfam" id="PF06259">
    <property type="entry name" value="Abhydrolase_8"/>
    <property type="match status" value="1"/>
</dbReference>
<keyword evidence="4" id="KW-1185">Reference proteome</keyword>
<dbReference type="InterPro" id="IPR010427">
    <property type="entry name" value="DUF1023"/>
</dbReference>
<feature type="signal peptide" evidence="1">
    <location>
        <begin position="1"/>
        <end position="25"/>
    </location>
</feature>